<feature type="compositionally biased region" description="Low complexity" evidence="4">
    <location>
        <begin position="279"/>
        <end position="289"/>
    </location>
</feature>
<protein>
    <submittedName>
        <fullName evidence="6">40S ribosomal protein S23</fullName>
    </submittedName>
</protein>
<dbReference type="InterPro" id="IPR005680">
    <property type="entry name" value="Ribosomal_uS12_euk/arc"/>
</dbReference>
<dbReference type="GO" id="GO:0003735">
    <property type="term" value="F:structural constituent of ribosome"/>
    <property type="evidence" value="ECO:0007669"/>
    <property type="project" value="InterPro"/>
</dbReference>
<dbReference type="CDD" id="cd03367">
    <property type="entry name" value="Ribosomal_S23"/>
    <property type="match status" value="1"/>
</dbReference>
<keyword evidence="7" id="KW-1185">Reference proteome</keyword>
<dbReference type="AlphaFoldDB" id="A0A369JX42"/>
<evidence type="ECO:0000256" key="1">
    <source>
        <dbReference type="ARBA" id="ARBA00005657"/>
    </source>
</evidence>
<dbReference type="GO" id="GO:0015935">
    <property type="term" value="C:small ribosomal subunit"/>
    <property type="evidence" value="ECO:0007669"/>
    <property type="project" value="InterPro"/>
</dbReference>
<comment type="caution">
    <text evidence="6">The sequence shown here is derived from an EMBL/GenBank/DDBJ whole genome shotgun (WGS) entry which is preliminary data.</text>
</comment>
<dbReference type="PANTHER" id="PTHR46333">
    <property type="entry name" value="CYTOKINESIS PROTEIN 3"/>
    <property type="match status" value="1"/>
</dbReference>
<dbReference type="PANTHER" id="PTHR46333:SF5">
    <property type="entry name" value="TRANSGLUTAMINASE-LIKE DOMAIN-CONTAINING PROTEIN"/>
    <property type="match status" value="1"/>
</dbReference>
<evidence type="ECO:0000259" key="5">
    <source>
        <dbReference type="SMART" id="SM00460"/>
    </source>
</evidence>
<comment type="similarity">
    <text evidence="1">Belongs to the universal ribosomal protein uS12 family.</text>
</comment>
<dbReference type="Pfam" id="PF01841">
    <property type="entry name" value="Transglut_core"/>
    <property type="match status" value="1"/>
</dbReference>
<dbReference type="InParanoid" id="A0A369JX42"/>
<keyword evidence="2 6" id="KW-0689">Ribosomal protein</keyword>
<dbReference type="GO" id="GO:0005737">
    <property type="term" value="C:cytoplasm"/>
    <property type="evidence" value="ECO:0007669"/>
    <property type="project" value="TreeGrafter"/>
</dbReference>
<dbReference type="Proteomes" id="UP000076154">
    <property type="component" value="Unassembled WGS sequence"/>
</dbReference>
<dbReference type="InterPro" id="IPR038765">
    <property type="entry name" value="Papain-like_cys_pep_sf"/>
</dbReference>
<dbReference type="NCBIfam" id="TIGR00982">
    <property type="entry name" value="uS12_E_A"/>
    <property type="match status" value="1"/>
</dbReference>
<evidence type="ECO:0000256" key="3">
    <source>
        <dbReference type="ARBA" id="ARBA00023274"/>
    </source>
</evidence>
<dbReference type="SUPFAM" id="SSF50249">
    <property type="entry name" value="Nucleic acid-binding proteins"/>
    <property type="match status" value="1"/>
</dbReference>
<keyword evidence="3" id="KW-0687">Ribonucleoprotein</keyword>
<accession>A0A369JX42</accession>
<feature type="compositionally biased region" description="Pro residues" evidence="4">
    <location>
        <begin position="322"/>
        <end position="337"/>
    </location>
</feature>
<sequence length="686" mass="75192">MGSNKPRGLQAARKLRNDRRENRWADKAYKKRALGNIYKTSPTGGSSHAKGIVLEKVGVEAKQPNSAIRKCVRVQLIKNGKKVTAFVPNDGCLNFVDENDEVLISGFGRRGKAKGDIPGVRFKVVKVSGVGLLALWKEKKYDIRSFLSYMGTLGDATDAHVTNVKVGHMSTWDTMTSVRPPLPPRRVPPPPPRRSDSRTADVVVVPTGIAARIASLQLDQISRTKNPPAKPPPPIPPPRREIPVPKPDPIVSDNEEDSEQQVEPPNPRGPPPPIPPKWTRPSPADLARALARRPPPPPKRLSTSATNDSPPSSPRDAGPPQRRLPPMPSRLPTPPPEPEPEVEVEEAAYEGVSEAPTCLECRDFSHVDAHAALFPRHAVISVDNLAYDLTDPFPYETDKVRAIFAWLHHNIAYDAVSFFSGNIQPATPDSTLTSGLAVCDGYAGLFKSLAERVGIQVHKVTGHGKGIGYMATDPDQPVPGYSSNHAWNCVFIDGSWHLIDACWGAGSLDGTVYQQRFAPMWFTSTPTEFGRRHFPEDASYQLIPDEEGGPISWENYIMEPEGPIIFKDFYQLNLWPSVLLPSTKNIQGGQRSSFHVFKRCEHMSTAESDNFVFMISFGNERVPLGLNAEGGWSADVSIPRGVGDVSLYYVTTVGGQDAHGISLQTLKNALGRKAMTFGGLARWTVV</sequence>
<dbReference type="Gene3D" id="3.10.620.30">
    <property type="match status" value="1"/>
</dbReference>
<feature type="compositionally biased region" description="Acidic residues" evidence="4">
    <location>
        <begin position="338"/>
        <end position="348"/>
    </location>
</feature>
<dbReference type="InterPro" id="IPR002931">
    <property type="entry name" value="Transglutaminase-like"/>
</dbReference>
<dbReference type="InterPro" id="IPR052557">
    <property type="entry name" value="CAP/Cytokinesis_protein"/>
</dbReference>
<feature type="compositionally biased region" description="Pro residues" evidence="4">
    <location>
        <begin position="264"/>
        <end position="278"/>
    </location>
</feature>
<feature type="region of interest" description="Disordered" evidence="4">
    <location>
        <begin position="216"/>
        <end position="349"/>
    </location>
</feature>
<dbReference type="OrthoDB" id="6129702at2759"/>
<evidence type="ECO:0000256" key="2">
    <source>
        <dbReference type="ARBA" id="ARBA00022980"/>
    </source>
</evidence>
<dbReference type="PROSITE" id="PS00055">
    <property type="entry name" value="RIBOSOMAL_S12"/>
    <property type="match status" value="1"/>
</dbReference>
<evidence type="ECO:0000313" key="6">
    <source>
        <dbReference type="EMBL" id="RDB24935.1"/>
    </source>
</evidence>
<gene>
    <name evidence="6" type="primary">crp-28</name>
    <name evidence="6" type="ORF">Hypma_007892</name>
</gene>
<dbReference type="EMBL" id="LUEZ02000041">
    <property type="protein sequence ID" value="RDB24935.1"/>
    <property type="molecule type" value="Genomic_DNA"/>
</dbReference>
<dbReference type="GO" id="GO:0006412">
    <property type="term" value="P:translation"/>
    <property type="evidence" value="ECO:0007669"/>
    <property type="project" value="InterPro"/>
</dbReference>
<dbReference type="SMART" id="SM00460">
    <property type="entry name" value="TGc"/>
    <property type="match status" value="1"/>
</dbReference>
<organism evidence="6 7">
    <name type="scientific">Hypsizygus marmoreus</name>
    <name type="common">White beech mushroom</name>
    <name type="synonym">Agaricus marmoreus</name>
    <dbReference type="NCBI Taxonomy" id="39966"/>
    <lineage>
        <taxon>Eukaryota</taxon>
        <taxon>Fungi</taxon>
        <taxon>Dikarya</taxon>
        <taxon>Basidiomycota</taxon>
        <taxon>Agaricomycotina</taxon>
        <taxon>Agaricomycetes</taxon>
        <taxon>Agaricomycetidae</taxon>
        <taxon>Agaricales</taxon>
        <taxon>Tricholomatineae</taxon>
        <taxon>Lyophyllaceae</taxon>
        <taxon>Hypsizygus</taxon>
    </lineage>
</organism>
<feature type="compositionally biased region" description="Pro residues" evidence="4">
    <location>
        <begin position="228"/>
        <end position="237"/>
    </location>
</feature>
<dbReference type="Gene3D" id="2.40.50.140">
    <property type="entry name" value="Nucleic acid-binding proteins"/>
    <property type="match status" value="1"/>
</dbReference>
<feature type="region of interest" description="Disordered" evidence="4">
    <location>
        <begin position="172"/>
        <end position="201"/>
    </location>
</feature>
<feature type="compositionally biased region" description="Pro residues" evidence="4">
    <location>
        <begin position="180"/>
        <end position="192"/>
    </location>
</feature>
<dbReference type="InterPro" id="IPR006032">
    <property type="entry name" value="Ribosomal_uS12"/>
</dbReference>
<dbReference type="SUPFAM" id="SSF54001">
    <property type="entry name" value="Cysteine proteinases"/>
    <property type="match status" value="1"/>
</dbReference>
<dbReference type="Pfam" id="PF00164">
    <property type="entry name" value="Ribosom_S12_S23"/>
    <property type="match status" value="1"/>
</dbReference>
<dbReference type="FunFam" id="2.40.50.140:FF:000007">
    <property type="entry name" value="40S ribosomal protein S23"/>
    <property type="match status" value="1"/>
</dbReference>
<evidence type="ECO:0000256" key="4">
    <source>
        <dbReference type="SAM" id="MobiDB-lite"/>
    </source>
</evidence>
<evidence type="ECO:0000313" key="7">
    <source>
        <dbReference type="Proteomes" id="UP000076154"/>
    </source>
</evidence>
<proteinExistence type="inferred from homology"/>
<dbReference type="InterPro" id="IPR012340">
    <property type="entry name" value="NA-bd_OB-fold"/>
</dbReference>
<dbReference type="STRING" id="39966.A0A369JX42"/>
<feature type="domain" description="Transglutaminase-like" evidence="5">
    <location>
        <begin position="431"/>
        <end position="503"/>
    </location>
</feature>
<feature type="region of interest" description="Disordered" evidence="4">
    <location>
        <begin position="1"/>
        <end position="23"/>
    </location>
</feature>
<name>A0A369JX42_HYPMA</name>
<reference evidence="6" key="1">
    <citation type="submission" date="2018-04" db="EMBL/GenBank/DDBJ databases">
        <title>Whole genome sequencing of Hypsizygus marmoreus.</title>
        <authorList>
            <person name="Choi I.-G."/>
            <person name="Min B."/>
            <person name="Kim J.-G."/>
            <person name="Kim S."/>
            <person name="Oh Y.-L."/>
            <person name="Kong W.-S."/>
            <person name="Park H."/>
            <person name="Jeong J."/>
            <person name="Song E.-S."/>
        </authorList>
    </citation>
    <scope>NUCLEOTIDE SEQUENCE [LARGE SCALE GENOMIC DNA]</scope>
    <source>
        <strain evidence="6">51987-8</strain>
    </source>
</reference>